<dbReference type="InterPro" id="IPR036788">
    <property type="entry name" value="T_IF-3_C_sf"/>
</dbReference>
<dbReference type="FunFam" id="3.10.20.80:FF:000001">
    <property type="entry name" value="Translation initiation factor IF-3"/>
    <property type="match status" value="1"/>
</dbReference>
<dbReference type="PANTHER" id="PTHR10938">
    <property type="entry name" value="TRANSLATION INITIATION FACTOR IF-3"/>
    <property type="match status" value="1"/>
</dbReference>
<comment type="subunit">
    <text evidence="4 6">Monomer.</text>
</comment>
<evidence type="ECO:0000259" key="7">
    <source>
        <dbReference type="Pfam" id="PF00707"/>
    </source>
</evidence>
<dbReference type="GO" id="GO:0016020">
    <property type="term" value="C:membrane"/>
    <property type="evidence" value="ECO:0007669"/>
    <property type="project" value="TreeGrafter"/>
</dbReference>
<name>A0A1M5TIV4_9BACT</name>
<accession>A0A1M5TIV4</accession>
<proteinExistence type="inferred from homology"/>
<dbReference type="NCBIfam" id="TIGR00168">
    <property type="entry name" value="infC"/>
    <property type="match status" value="1"/>
</dbReference>
<comment type="similarity">
    <text evidence="1 4 6">Belongs to the IF-3 family.</text>
</comment>
<sequence length="180" mass="21169">MLAKFLFWEGRIIDKIIKNEEIRAPEVRVVDQNGKQLGIMPTDEALELAYSKKLDLILVAPNANPPVAKMMDYGKYKYELAKREKKAKKNQKTIEVKQMKFRIKIDEHDYQTKVRHIKRFLEDGNKVRVVIMFRGRELAFADKGKEILERVITDLQDIAIVEKPPKLEGRDMWMMLKPKN</sequence>
<dbReference type="Proteomes" id="UP000242592">
    <property type="component" value="Unassembled WGS sequence"/>
</dbReference>
<dbReference type="PROSITE" id="PS00938">
    <property type="entry name" value="IF3"/>
    <property type="match status" value="1"/>
</dbReference>
<comment type="subcellular location">
    <subcellularLocation>
        <location evidence="4 6">Cytoplasm</location>
    </subcellularLocation>
</comment>
<evidence type="ECO:0000256" key="4">
    <source>
        <dbReference type="HAMAP-Rule" id="MF_00080"/>
    </source>
</evidence>
<dbReference type="InterPro" id="IPR001288">
    <property type="entry name" value="Translation_initiation_fac_3"/>
</dbReference>
<dbReference type="Pfam" id="PF05198">
    <property type="entry name" value="IF3_N"/>
    <property type="match status" value="1"/>
</dbReference>
<evidence type="ECO:0000259" key="8">
    <source>
        <dbReference type="Pfam" id="PF05198"/>
    </source>
</evidence>
<dbReference type="SUPFAM" id="SSF55200">
    <property type="entry name" value="Translation initiation factor IF3, C-terminal domain"/>
    <property type="match status" value="1"/>
</dbReference>
<evidence type="ECO:0000256" key="5">
    <source>
        <dbReference type="NCBIfam" id="TIGR00168"/>
    </source>
</evidence>
<dbReference type="GO" id="GO:0005829">
    <property type="term" value="C:cytosol"/>
    <property type="evidence" value="ECO:0007669"/>
    <property type="project" value="TreeGrafter"/>
</dbReference>
<evidence type="ECO:0000256" key="1">
    <source>
        <dbReference type="ARBA" id="ARBA00005439"/>
    </source>
</evidence>
<dbReference type="InterPro" id="IPR019814">
    <property type="entry name" value="Translation_initiation_fac_3_N"/>
</dbReference>
<dbReference type="STRING" id="1123380.SAMN02745199_1335"/>
<evidence type="ECO:0000256" key="2">
    <source>
        <dbReference type="ARBA" id="ARBA00022540"/>
    </source>
</evidence>
<dbReference type="InterPro" id="IPR019813">
    <property type="entry name" value="Translation_initiation_fac3_CS"/>
</dbReference>
<feature type="domain" description="Translation initiation factor 3 C-terminal" evidence="7">
    <location>
        <begin position="94"/>
        <end position="179"/>
    </location>
</feature>
<keyword evidence="10" id="KW-1185">Reference proteome</keyword>
<dbReference type="AlphaFoldDB" id="A0A1M5TIV4"/>
<dbReference type="Gene3D" id="3.10.20.80">
    <property type="entry name" value="Translation initiation factor 3 (IF-3), N-terminal domain"/>
    <property type="match status" value="1"/>
</dbReference>
<keyword evidence="3 4" id="KW-0648">Protein biosynthesis</keyword>
<dbReference type="SUPFAM" id="SSF54364">
    <property type="entry name" value="Translation initiation factor IF3, N-terminal domain"/>
    <property type="match status" value="1"/>
</dbReference>
<dbReference type="GO" id="GO:0003743">
    <property type="term" value="F:translation initiation factor activity"/>
    <property type="evidence" value="ECO:0007669"/>
    <property type="project" value="UniProtKB-UniRule"/>
</dbReference>
<evidence type="ECO:0000313" key="9">
    <source>
        <dbReference type="EMBL" id="SHH50580.1"/>
    </source>
</evidence>
<dbReference type="Pfam" id="PF00707">
    <property type="entry name" value="IF3_C"/>
    <property type="match status" value="1"/>
</dbReference>
<dbReference type="InterPro" id="IPR036787">
    <property type="entry name" value="T_IF-3_N_sf"/>
</dbReference>
<comment type="function">
    <text evidence="4 6">IF-3 binds to the 30S ribosomal subunit and shifts the equilibrium between 70S ribosomes and their 50S and 30S subunits in favor of the free subunits, thus enhancing the availability of 30S subunits on which protein synthesis initiation begins.</text>
</comment>
<keyword evidence="2 4" id="KW-0396">Initiation factor</keyword>
<dbReference type="FunFam" id="3.30.110.10:FF:000001">
    <property type="entry name" value="Translation initiation factor IF-3"/>
    <property type="match status" value="1"/>
</dbReference>
<dbReference type="HAMAP" id="MF_00080">
    <property type="entry name" value="IF_3"/>
    <property type="match status" value="1"/>
</dbReference>
<organism evidence="9 10">
    <name type="scientific">Thermosipho atlanticus DSM 15807</name>
    <dbReference type="NCBI Taxonomy" id="1123380"/>
    <lineage>
        <taxon>Bacteria</taxon>
        <taxon>Thermotogati</taxon>
        <taxon>Thermotogota</taxon>
        <taxon>Thermotogae</taxon>
        <taxon>Thermotogales</taxon>
        <taxon>Fervidobacteriaceae</taxon>
        <taxon>Thermosipho</taxon>
    </lineage>
</organism>
<dbReference type="GO" id="GO:0043022">
    <property type="term" value="F:ribosome binding"/>
    <property type="evidence" value="ECO:0007669"/>
    <property type="project" value="UniProtKB-ARBA"/>
</dbReference>
<gene>
    <name evidence="4" type="primary">infC</name>
    <name evidence="9" type="ORF">SAMN02745199_1335</name>
</gene>
<protein>
    <recommendedName>
        <fullName evidence="4 5">Translation initiation factor IF-3</fullName>
    </recommendedName>
</protein>
<dbReference type="GO" id="GO:0032790">
    <property type="term" value="P:ribosome disassembly"/>
    <property type="evidence" value="ECO:0007669"/>
    <property type="project" value="TreeGrafter"/>
</dbReference>
<dbReference type="EMBL" id="FQXN01000005">
    <property type="protein sequence ID" value="SHH50580.1"/>
    <property type="molecule type" value="Genomic_DNA"/>
</dbReference>
<dbReference type="RefSeq" id="WP_234946826.1">
    <property type="nucleotide sequence ID" value="NZ_FQXN01000005.1"/>
</dbReference>
<dbReference type="PANTHER" id="PTHR10938:SF0">
    <property type="entry name" value="TRANSLATION INITIATION FACTOR IF-3, MITOCHONDRIAL"/>
    <property type="match status" value="1"/>
</dbReference>
<dbReference type="InterPro" id="IPR019815">
    <property type="entry name" value="Translation_initiation_fac_3_C"/>
</dbReference>
<reference evidence="10" key="1">
    <citation type="submission" date="2016-11" db="EMBL/GenBank/DDBJ databases">
        <authorList>
            <person name="Varghese N."/>
            <person name="Submissions S."/>
        </authorList>
    </citation>
    <scope>NUCLEOTIDE SEQUENCE [LARGE SCALE GENOMIC DNA]</scope>
    <source>
        <strain evidence="10">DSM 15807</strain>
    </source>
</reference>
<feature type="domain" description="Translation initiation factor 3 N-terminal" evidence="8">
    <location>
        <begin position="19"/>
        <end position="87"/>
    </location>
</feature>
<evidence type="ECO:0000256" key="6">
    <source>
        <dbReference type="RuleBase" id="RU000646"/>
    </source>
</evidence>
<keyword evidence="4" id="KW-0963">Cytoplasm</keyword>
<evidence type="ECO:0000313" key="10">
    <source>
        <dbReference type="Proteomes" id="UP000242592"/>
    </source>
</evidence>
<evidence type="ECO:0000256" key="3">
    <source>
        <dbReference type="ARBA" id="ARBA00022917"/>
    </source>
</evidence>
<dbReference type="Gene3D" id="3.30.110.10">
    <property type="entry name" value="Translation initiation factor 3 (IF-3), C-terminal domain"/>
    <property type="match status" value="1"/>
</dbReference>